<dbReference type="OMA" id="NTYPIVH"/>
<protein>
    <recommendedName>
        <fullName evidence="4">rhomboid protease</fullName>
        <ecNumber evidence="4">3.4.21.105</ecNumber>
    </recommendedName>
</protein>
<dbReference type="Gene3D" id="1.20.1540.10">
    <property type="entry name" value="Rhomboid-like"/>
    <property type="match status" value="1"/>
</dbReference>
<reference evidence="12" key="1">
    <citation type="journal article" date="2010" name="Genome Res.">
        <title>Population genomic sequencing of Coccidioides fungi reveals recent hybridization and transposon control.</title>
        <authorList>
            <person name="Neafsey D.E."/>
            <person name="Barker B.M."/>
            <person name="Sharpton T.J."/>
            <person name="Stajich J.E."/>
            <person name="Park D.J."/>
            <person name="Whiston E."/>
            <person name="Hung C.-Y."/>
            <person name="McMahan C."/>
            <person name="White J."/>
            <person name="Sykes S."/>
            <person name="Heiman D."/>
            <person name="Young S."/>
            <person name="Zeng Q."/>
            <person name="Abouelleil A."/>
            <person name="Aftuck L."/>
            <person name="Bessette D."/>
            <person name="Brown A."/>
            <person name="FitzGerald M."/>
            <person name="Lui A."/>
            <person name="Macdonald J.P."/>
            <person name="Priest M."/>
            <person name="Orbach M.J."/>
            <person name="Galgiani J.N."/>
            <person name="Kirkland T.N."/>
            <person name="Cole G.T."/>
            <person name="Birren B.W."/>
            <person name="Henn M.R."/>
            <person name="Taylor J.W."/>
            <person name="Rounsley S.D."/>
        </authorList>
    </citation>
    <scope>NUCLEOTIDE SEQUENCE [LARGE SCALE GENOMIC DNA]</scope>
    <source>
        <strain evidence="12">RMSCC 757 / Silveira</strain>
    </source>
</reference>
<evidence type="ECO:0000313" key="11">
    <source>
        <dbReference type="EMBL" id="EFW21293.1"/>
    </source>
</evidence>
<evidence type="ECO:0000256" key="8">
    <source>
        <dbReference type="ARBA" id="ARBA00022989"/>
    </source>
</evidence>
<evidence type="ECO:0000256" key="4">
    <source>
        <dbReference type="ARBA" id="ARBA00013039"/>
    </source>
</evidence>
<evidence type="ECO:0000256" key="5">
    <source>
        <dbReference type="ARBA" id="ARBA00022670"/>
    </source>
</evidence>
<dbReference type="Pfam" id="PF01694">
    <property type="entry name" value="Rhomboid"/>
    <property type="match status" value="1"/>
</dbReference>
<dbReference type="EC" id="3.4.21.105" evidence="4"/>
<sequence length="268" mass="29641">MPLAFPPLPFSPTRLRSYILRLPLFTRTVLIAIVTLCLLDLQPAWSVARWGALKPSEVSLMSMHRLNTYPIVHQGFIHAFLNILALTPLLERFEAEYGTLTSLAMFFGPLSTFPGGLYILVEKCIFRQDTAILGSSIWVFLLLASEAMKTYASNPHFSLGTYKIPTWATPLIGTIFVSALIPNTSFVGHLCGIAVGYALGLGYLKILFPPEKILRWVESKLNLLGILPHYVSVDQKTYGRYGILPTGNSSRGPGTTMSYFGSTQRLGP</sequence>
<keyword evidence="6" id="KW-0812">Transmembrane</keyword>
<reference evidence="12" key="2">
    <citation type="submission" date="2010-03" db="EMBL/GenBank/DDBJ databases">
        <title>The genome sequence of Coccidioides posadasii strain Silveira.</title>
        <authorList>
            <consortium name="The Broad Institute Genome Sequencing Center for Infectious Disease"/>
            <person name="Neafsey D."/>
            <person name="Orbach M."/>
            <person name="Henn M.R."/>
            <person name="Cole G.T."/>
            <person name="Galgiani J."/>
            <person name="Gardner M.J."/>
            <person name="Kirkland T.N."/>
            <person name="Taylor J.W."/>
            <person name="Young S.K."/>
            <person name="Zeng Q."/>
            <person name="Koehrsen M."/>
            <person name="Alvarado L."/>
            <person name="Berlin A."/>
            <person name="Borenstein D."/>
            <person name="Chapman S.B."/>
            <person name="Chen Z."/>
            <person name="Engels R."/>
            <person name="Freedman E."/>
            <person name="Gellesch M."/>
            <person name="Goldberg J."/>
            <person name="Griggs A."/>
            <person name="Gujja S."/>
            <person name="Heilman E."/>
            <person name="Heiman D."/>
            <person name="Howarth C."/>
            <person name="Jen D."/>
            <person name="Larson L."/>
            <person name="Mehta T."/>
            <person name="Neiman D."/>
            <person name="Park D."/>
            <person name="Pearson M."/>
            <person name="Richards J."/>
            <person name="Roberts A."/>
            <person name="Saif S."/>
            <person name="Shea T."/>
            <person name="Shenoy N."/>
            <person name="Sisk P."/>
            <person name="Stolte C."/>
            <person name="Sykes S."/>
            <person name="Walk T."/>
            <person name="White J."/>
            <person name="Yandava C."/>
            <person name="Haas B."/>
            <person name="Nusbaum C."/>
            <person name="Birren B."/>
        </authorList>
    </citation>
    <scope>NUCLEOTIDE SEQUENCE [LARGE SCALE GENOMIC DNA]</scope>
    <source>
        <strain evidence="12">RMSCC 757 / Silveira</strain>
    </source>
</reference>
<keyword evidence="5" id="KW-0645">Protease</keyword>
<comment type="subcellular location">
    <subcellularLocation>
        <location evidence="2">Membrane</location>
        <topology evidence="2">Multi-pass membrane protein</topology>
    </subcellularLocation>
</comment>
<gene>
    <name evidence="11" type="ORF">CPSG_01450</name>
</gene>
<dbReference type="VEuPathDB" id="FungiDB:D8B26_001510"/>
<dbReference type="AlphaFoldDB" id="E9CVG7"/>
<name>E9CVG7_COCPS</name>
<comment type="catalytic activity">
    <reaction evidence="1">
        <text>Cleaves type-1 transmembrane domains using a catalytic dyad composed of serine and histidine that are contributed by different transmembrane domains.</text>
        <dbReference type="EC" id="3.4.21.105"/>
    </reaction>
</comment>
<evidence type="ECO:0000256" key="7">
    <source>
        <dbReference type="ARBA" id="ARBA00022801"/>
    </source>
</evidence>
<dbReference type="PANTHER" id="PTHR43066">
    <property type="entry name" value="RHOMBOID-RELATED PROTEIN"/>
    <property type="match status" value="1"/>
</dbReference>
<keyword evidence="8" id="KW-1133">Transmembrane helix</keyword>
<dbReference type="GO" id="GO:0016020">
    <property type="term" value="C:membrane"/>
    <property type="evidence" value="ECO:0007669"/>
    <property type="project" value="UniProtKB-SubCell"/>
</dbReference>
<proteinExistence type="inferred from homology"/>
<dbReference type="STRING" id="443226.E9CVG7"/>
<evidence type="ECO:0000259" key="10">
    <source>
        <dbReference type="Pfam" id="PF01694"/>
    </source>
</evidence>
<dbReference type="VEuPathDB" id="FungiDB:CPSG_01450"/>
<evidence type="ECO:0000256" key="1">
    <source>
        <dbReference type="ARBA" id="ARBA00000156"/>
    </source>
</evidence>
<evidence type="ECO:0000256" key="3">
    <source>
        <dbReference type="ARBA" id="ARBA00009045"/>
    </source>
</evidence>
<keyword evidence="7" id="KW-0378">Hydrolase</keyword>
<keyword evidence="9" id="KW-0472">Membrane</keyword>
<feature type="domain" description="Peptidase S54 rhomboid" evidence="10">
    <location>
        <begin position="63"/>
        <end position="204"/>
    </location>
</feature>
<keyword evidence="12" id="KW-1185">Reference proteome</keyword>
<dbReference type="SUPFAM" id="SSF144091">
    <property type="entry name" value="Rhomboid-like"/>
    <property type="match status" value="1"/>
</dbReference>
<dbReference type="InterPro" id="IPR022764">
    <property type="entry name" value="Peptidase_S54_rhomboid_dom"/>
</dbReference>
<dbReference type="GO" id="GO:0004252">
    <property type="term" value="F:serine-type endopeptidase activity"/>
    <property type="evidence" value="ECO:0007669"/>
    <property type="project" value="InterPro"/>
</dbReference>
<evidence type="ECO:0000256" key="2">
    <source>
        <dbReference type="ARBA" id="ARBA00004141"/>
    </source>
</evidence>
<dbReference type="HOGENOM" id="CLU_084816_0_0_1"/>
<dbReference type="Proteomes" id="UP000002497">
    <property type="component" value="Unassembled WGS sequence"/>
</dbReference>
<dbReference type="OrthoDB" id="10257275at2759"/>
<evidence type="ECO:0000256" key="6">
    <source>
        <dbReference type="ARBA" id="ARBA00022692"/>
    </source>
</evidence>
<dbReference type="PANTHER" id="PTHR43066:SF1">
    <property type="entry name" value="RHOMBOID PROTEIN 2"/>
    <property type="match status" value="1"/>
</dbReference>
<comment type="similarity">
    <text evidence="3">Belongs to the peptidase S54 family.</text>
</comment>
<organism evidence="12">
    <name type="scientific">Coccidioides posadasii (strain RMSCC 757 / Silveira)</name>
    <name type="common">Valley fever fungus</name>
    <dbReference type="NCBI Taxonomy" id="443226"/>
    <lineage>
        <taxon>Eukaryota</taxon>
        <taxon>Fungi</taxon>
        <taxon>Dikarya</taxon>
        <taxon>Ascomycota</taxon>
        <taxon>Pezizomycotina</taxon>
        <taxon>Eurotiomycetes</taxon>
        <taxon>Eurotiomycetidae</taxon>
        <taxon>Onygenales</taxon>
        <taxon>Onygenaceae</taxon>
        <taxon>Coccidioides</taxon>
    </lineage>
</organism>
<dbReference type="GO" id="GO:0006508">
    <property type="term" value="P:proteolysis"/>
    <property type="evidence" value="ECO:0007669"/>
    <property type="project" value="UniProtKB-KW"/>
</dbReference>
<dbReference type="EMBL" id="GL636487">
    <property type="protein sequence ID" value="EFW21293.1"/>
    <property type="molecule type" value="Genomic_DNA"/>
</dbReference>
<dbReference type="InterPro" id="IPR035952">
    <property type="entry name" value="Rhomboid-like_sf"/>
</dbReference>
<evidence type="ECO:0000313" key="12">
    <source>
        <dbReference type="Proteomes" id="UP000002497"/>
    </source>
</evidence>
<evidence type="ECO:0000256" key="9">
    <source>
        <dbReference type="ARBA" id="ARBA00023136"/>
    </source>
</evidence>
<accession>E9CVG7</accession>